<dbReference type="InterPro" id="IPR021731">
    <property type="entry name" value="AMIN_dom"/>
</dbReference>
<dbReference type="AlphaFoldDB" id="A0A3B0WWW8"/>
<proteinExistence type="predicted"/>
<dbReference type="Gene3D" id="3.40.630.40">
    <property type="entry name" value="Zn-dependent exopeptidases"/>
    <property type="match status" value="1"/>
</dbReference>
<evidence type="ECO:0000313" key="7">
    <source>
        <dbReference type="EMBL" id="VAW55207.1"/>
    </source>
</evidence>
<reference evidence="7" key="1">
    <citation type="submission" date="2018-06" db="EMBL/GenBank/DDBJ databases">
        <authorList>
            <person name="Zhirakovskaya E."/>
        </authorList>
    </citation>
    <scope>NUCLEOTIDE SEQUENCE</scope>
</reference>
<dbReference type="EMBL" id="UOFD01000086">
    <property type="protein sequence ID" value="VAW55207.1"/>
    <property type="molecule type" value="Genomic_DNA"/>
</dbReference>
<dbReference type="Pfam" id="PF01476">
    <property type="entry name" value="LysM"/>
    <property type="match status" value="1"/>
</dbReference>
<dbReference type="InterPro" id="IPR018392">
    <property type="entry name" value="LysM"/>
</dbReference>
<evidence type="ECO:0000256" key="1">
    <source>
        <dbReference type="ARBA" id="ARBA00004418"/>
    </source>
</evidence>
<keyword evidence="5" id="KW-0961">Cell wall biogenesis/degradation</keyword>
<dbReference type="GO" id="GO:0008745">
    <property type="term" value="F:N-acetylmuramoyl-L-alanine amidase activity"/>
    <property type="evidence" value="ECO:0007669"/>
    <property type="project" value="UniProtKB-EC"/>
</dbReference>
<sequence length="442" mass="48570">METNRRKFLKSIAGLSSLAASAVPSFVSAAASNASVQDIRLSKNKNYIRLVFDLDGIADHSIFTLHNPERVVLDIKKAKMPYGMVDQIQANSLFRSIRSGVRNGKDLRVVFDLSKEVSPRSFLLAPSGQSGHRLVIDLHNKKGKLAAVKHSSKKSNKRDVIIAIDAGHGGRDPGATGRSGTREKIITLQIAKRLEKNINAQRGMKAVLVRKNDRYMRLRERIKKARDYHADMMISLHADSFPDPRARGSSIYALSVDGASSETARMLAEKENATDLLFGDFDLAVEDKMVKEVLFDLSLTGTIESSLDIGGEIIGQLKSVNRVHKKKVQQAGFAVLKAPNIPSVLLETAFISNPREEKKLRSAAHQKKVAKAITRGVNKYFSRKAPPGTWLATSECEYAVCDGESIAMVAEKNNVIESDLRARNGLYADNLLAGQVIKIPVS</sequence>
<evidence type="ECO:0000256" key="3">
    <source>
        <dbReference type="ARBA" id="ARBA00022764"/>
    </source>
</evidence>
<dbReference type="InterPro" id="IPR006311">
    <property type="entry name" value="TAT_signal"/>
</dbReference>
<dbReference type="InterPro" id="IPR050695">
    <property type="entry name" value="N-acetylmuramoyl_amidase_3"/>
</dbReference>
<evidence type="ECO:0000256" key="4">
    <source>
        <dbReference type="ARBA" id="ARBA00022801"/>
    </source>
</evidence>
<evidence type="ECO:0000256" key="5">
    <source>
        <dbReference type="ARBA" id="ARBA00023316"/>
    </source>
</evidence>
<dbReference type="InterPro" id="IPR036779">
    <property type="entry name" value="LysM_dom_sf"/>
</dbReference>
<dbReference type="PANTHER" id="PTHR30404:SF0">
    <property type="entry name" value="N-ACETYLMURAMOYL-L-ALANINE AMIDASE AMIC"/>
    <property type="match status" value="1"/>
</dbReference>
<organism evidence="7">
    <name type="scientific">hydrothermal vent metagenome</name>
    <dbReference type="NCBI Taxonomy" id="652676"/>
    <lineage>
        <taxon>unclassified sequences</taxon>
        <taxon>metagenomes</taxon>
        <taxon>ecological metagenomes</taxon>
    </lineage>
</organism>
<dbReference type="GO" id="GO:0071555">
    <property type="term" value="P:cell wall organization"/>
    <property type="evidence" value="ECO:0007669"/>
    <property type="project" value="UniProtKB-KW"/>
</dbReference>
<evidence type="ECO:0000256" key="2">
    <source>
        <dbReference type="ARBA" id="ARBA00022729"/>
    </source>
</evidence>
<dbReference type="Gene3D" id="3.10.350.10">
    <property type="entry name" value="LysM domain"/>
    <property type="match status" value="1"/>
</dbReference>
<accession>A0A3B0WWW8</accession>
<keyword evidence="4 7" id="KW-0378">Hydrolase</keyword>
<dbReference type="PROSITE" id="PS51318">
    <property type="entry name" value="TAT"/>
    <property type="match status" value="1"/>
</dbReference>
<dbReference type="GO" id="GO:0030288">
    <property type="term" value="C:outer membrane-bounded periplasmic space"/>
    <property type="evidence" value="ECO:0007669"/>
    <property type="project" value="TreeGrafter"/>
</dbReference>
<dbReference type="PANTHER" id="PTHR30404">
    <property type="entry name" value="N-ACETYLMURAMOYL-L-ALANINE AMIDASE"/>
    <property type="match status" value="1"/>
</dbReference>
<dbReference type="FunFam" id="3.40.630.40:FF:000001">
    <property type="entry name" value="N-acetylmuramoyl-L-alanine amidase"/>
    <property type="match status" value="1"/>
</dbReference>
<dbReference type="SUPFAM" id="SSF54106">
    <property type="entry name" value="LysM domain"/>
    <property type="match status" value="1"/>
</dbReference>
<feature type="domain" description="MurNAc-LAA" evidence="6">
    <location>
        <begin position="222"/>
        <end position="378"/>
    </location>
</feature>
<dbReference type="SMART" id="SM00646">
    <property type="entry name" value="Ami_3"/>
    <property type="match status" value="1"/>
</dbReference>
<gene>
    <name evidence="7" type="ORF">MNBD_GAMMA06-27</name>
</gene>
<dbReference type="SUPFAM" id="SSF53187">
    <property type="entry name" value="Zn-dependent exopeptidases"/>
    <property type="match status" value="1"/>
</dbReference>
<dbReference type="Pfam" id="PF01520">
    <property type="entry name" value="Amidase_3"/>
    <property type="match status" value="1"/>
</dbReference>
<keyword evidence="3" id="KW-0574">Periplasm</keyword>
<dbReference type="Gene3D" id="2.60.40.3500">
    <property type="match status" value="1"/>
</dbReference>
<name>A0A3B0WWW8_9ZZZZ</name>
<comment type="subcellular location">
    <subcellularLocation>
        <location evidence="1">Periplasm</location>
    </subcellularLocation>
</comment>
<dbReference type="CDD" id="cd02696">
    <property type="entry name" value="MurNAc-LAA"/>
    <property type="match status" value="1"/>
</dbReference>
<keyword evidence="2" id="KW-0732">Signal</keyword>
<dbReference type="EC" id="3.5.1.28" evidence="7"/>
<evidence type="ECO:0000259" key="6">
    <source>
        <dbReference type="SMART" id="SM00646"/>
    </source>
</evidence>
<protein>
    <submittedName>
        <fullName evidence="7">N-acetylmuramoyl-L-alanine amidase</fullName>
        <ecNumber evidence="7">3.5.1.28</ecNumber>
    </submittedName>
</protein>
<dbReference type="Pfam" id="PF11741">
    <property type="entry name" value="AMIN"/>
    <property type="match status" value="1"/>
</dbReference>
<dbReference type="InterPro" id="IPR002508">
    <property type="entry name" value="MurNAc-LAA_cat"/>
</dbReference>
<dbReference type="GO" id="GO:0009253">
    <property type="term" value="P:peptidoglycan catabolic process"/>
    <property type="evidence" value="ECO:0007669"/>
    <property type="project" value="InterPro"/>
</dbReference>